<comment type="caution">
    <text evidence="1">The sequence shown here is derived from an EMBL/GenBank/DDBJ whole genome shotgun (WGS) entry which is preliminary data.</text>
</comment>
<evidence type="ECO:0000313" key="1">
    <source>
        <dbReference type="EMBL" id="KKK58079.1"/>
    </source>
</evidence>
<proteinExistence type="predicted"/>
<reference evidence="1" key="1">
    <citation type="journal article" date="2015" name="Nature">
        <title>Complex archaea that bridge the gap between prokaryotes and eukaryotes.</title>
        <authorList>
            <person name="Spang A."/>
            <person name="Saw J.H."/>
            <person name="Jorgensen S.L."/>
            <person name="Zaremba-Niedzwiedzka K."/>
            <person name="Martijn J."/>
            <person name="Lind A.E."/>
            <person name="van Eijk R."/>
            <person name="Schleper C."/>
            <person name="Guy L."/>
            <person name="Ettema T.J."/>
        </authorList>
    </citation>
    <scope>NUCLEOTIDE SEQUENCE</scope>
</reference>
<sequence length="75" mass="9296">MTTKSKKDFKYHQSLMNQKFDWEDKKVKVFQDIRKLKNEDLHCSQQLRLVEDQIRSMFNRFRIKLKEKKEENTTS</sequence>
<organism evidence="1">
    <name type="scientific">marine sediment metagenome</name>
    <dbReference type="NCBI Taxonomy" id="412755"/>
    <lineage>
        <taxon>unclassified sequences</taxon>
        <taxon>metagenomes</taxon>
        <taxon>ecological metagenomes</taxon>
    </lineage>
</organism>
<accession>A0A0F8YVG3</accession>
<name>A0A0F8YVG3_9ZZZZ</name>
<dbReference type="EMBL" id="LAZR01064157">
    <property type="protein sequence ID" value="KKK58079.1"/>
    <property type="molecule type" value="Genomic_DNA"/>
</dbReference>
<gene>
    <name evidence="1" type="ORF">LCGC14_3048040</name>
</gene>
<protein>
    <submittedName>
        <fullName evidence="1">Uncharacterized protein</fullName>
    </submittedName>
</protein>
<dbReference type="AlphaFoldDB" id="A0A0F8YVG3"/>